<evidence type="ECO:0000313" key="2">
    <source>
        <dbReference type="Proteomes" id="UP000198748"/>
    </source>
</evidence>
<evidence type="ECO:0000313" key="1">
    <source>
        <dbReference type="EMBL" id="SDG29240.1"/>
    </source>
</evidence>
<dbReference type="EMBL" id="FNAN01000017">
    <property type="protein sequence ID" value="SDG29240.1"/>
    <property type="molecule type" value="Genomic_DNA"/>
</dbReference>
<keyword evidence="2" id="KW-1185">Reference proteome</keyword>
<reference evidence="2" key="1">
    <citation type="submission" date="2016-10" db="EMBL/GenBank/DDBJ databases">
        <authorList>
            <person name="Varghese N."/>
            <person name="Submissions S."/>
        </authorList>
    </citation>
    <scope>NUCLEOTIDE SEQUENCE [LARGE SCALE GENOMIC DNA]</scope>
    <source>
        <strain evidence="2">DSM 25329</strain>
    </source>
</reference>
<proteinExistence type="predicted"/>
<organism evidence="1 2">
    <name type="scientific">Dyadobacter soli</name>
    <dbReference type="NCBI Taxonomy" id="659014"/>
    <lineage>
        <taxon>Bacteria</taxon>
        <taxon>Pseudomonadati</taxon>
        <taxon>Bacteroidota</taxon>
        <taxon>Cytophagia</taxon>
        <taxon>Cytophagales</taxon>
        <taxon>Spirosomataceae</taxon>
        <taxon>Dyadobacter</taxon>
    </lineage>
</organism>
<dbReference type="PROSITE" id="PS51257">
    <property type="entry name" value="PROKAR_LIPOPROTEIN"/>
    <property type="match status" value="1"/>
</dbReference>
<sequence>MKNKICVLFILITFAGCTGQSKISISFHFNTSAKKLKSLRLNFKNNSSSDLILLNMGRVKKNGSKHPCGAIRLDDFTKMSSHEAGDCNINMGSKLFFYQKIEPFDKIAYFNLREELVASHWFDERHDLFAYMDSTKNSANAFPSFILVKAGTTTFVEYAIDNNLSKEDTGDYTVFWASIEEIDQIISPRNNKYKLGDVLSNLKEHRCYNGPFEVDPLIFNL</sequence>
<name>A0A1G7T3S0_9BACT</name>
<protein>
    <recommendedName>
        <fullName evidence="3">Lipoprotein</fullName>
    </recommendedName>
</protein>
<accession>A0A1G7T3S0</accession>
<dbReference type="Proteomes" id="UP000198748">
    <property type="component" value="Unassembled WGS sequence"/>
</dbReference>
<gene>
    <name evidence="1" type="ORF">SAMN04487996_11760</name>
</gene>
<evidence type="ECO:0008006" key="3">
    <source>
        <dbReference type="Google" id="ProtNLM"/>
    </source>
</evidence>
<dbReference type="AlphaFoldDB" id="A0A1G7T3S0"/>